<organism evidence="5 6">
    <name type="scientific">Gavia stellata</name>
    <name type="common">Red-throated diver</name>
    <name type="synonym">Colymbus stellatus</name>
    <dbReference type="NCBI Taxonomy" id="37040"/>
    <lineage>
        <taxon>Eukaryota</taxon>
        <taxon>Metazoa</taxon>
        <taxon>Chordata</taxon>
        <taxon>Craniata</taxon>
        <taxon>Vertebrata</taxon>
        <taxon>Euteleostomi</taxon>
        <taxon>Archelosauria</taxon>
        <taxon>Archosauria</taxon>
        <taxon>Dinosauria</taxon>
        <taxon>Saurischia</taxon>
        <taxon>Theropoda</taxon>
        <taxon>Coelurosauria</taxon>
        <taxon>Aves</taxon>
        <taxon>Neognathae</taxon>
        <taxon>Neoaves</taxon>
        <taxon>Aequornithes</taxon>
        <taxon>Gaviiformes</taxon>
        <taxon>Gaviidae</taxon>
        <taxon>Gavia</taxon>
    </lineage>
</organism>
<feature type="region of interest" description="Disordered" evidence="4">
    <location>
        <begin position="390"/>
        <end position="430"/>
    </location>
</feature>
<dbReference type="PROSITE" id="PS50005">
    <property type="entry name" value="TPR"/>
    <property type="match status" value="1"/>
</dbReference>
<keyword evidence="2 3" id="KW-0802">TPR repeat</keyword>
<reference evidence="5 6" key="1">
    <citation type="submission" date="2014-04" db="EMBL/GenBank/DDBJ databases">
        <title>Genome evolution of avian class.</title>
        <authorList>
            <person name="Zhang G."/>
            <person name="Li C."/>
        </authorList>
    </citation>
    <scope>NUCLEOTIDE SEQUENCE [LARGE SCALE GENOMIC DNA]</scope>
    <source>
        <strain evidence="5">BGI_N328</strain>
    </source>
</reference>
<evidence type="ECO:0000256" key="1">
    <source>
        <dbReference type="ARBA" id="ARBA00022737"/>
    </source>
</evidence>
<evidence type="ECO:0000313" key="6">
    <source>
        <dbReference type="Proteomes" id="UP000054313"/>
    </source>
</evidence>
<feature type="repeat" description="TPR" evidence="3">
    <location>
        <begin position="664"/>
        <end position="697"/>
    </location>
</feature>
<dbReference type="Proteomes" id="UP000054313">
    <property type="component" value="Unassembled WGS sequence"/>
</dbReference>
<dbReference type="Gene3D" id="1.25.40.10">
    <property type="entry name" value="Tetratricopeptide repeat domain"/>
    <property type="match status" value="2"/>
</dbReference>
<dbReference type="EMBL" id="KK619191">
    <property type="protein sequence ID" value="KFV50279.1"/>
    <property type="molecule type" value="Genomic_DNA"/>
</dbReference>
<evidence type="ECO:0000256" key="4">
    <source>
        <dbReference type="SAM" id="MobiDB-lite"/>
    </source>
</evidence>
<feature type="non-terminal residue" evidence="5">
    <location>
        <position position="1083"/>
    </location>
</feature>
<dbReference type="PANTHER" id="PTHR44314:SF1">
    <property type="entry name" value="CILIA- AND FLAGELLA-ASSOCIATED PROTEIN 70"/>
    <property type="match status" value="1"/>
</dbReference>
<dbReference type="SMART" id="SM00028">
    <property type="entry name" value="TPR"/>
    <property type="match status" value="8"/>
</dbReference>
<dbReference type="InterPro" id="IPR011990">
    <property type="entry name" value="TPR-like_helical_dom_sf"/>
</dbReference>
<dbReference type="AlphaFoldDB" id="A0A093F7W7"/>
<evidence type="ECO:0000313" key="5">
    <source>
        <dbReference type="EMBL" id="KFV50279.1"/>
    </source>
</evidence>
<dbReference type="GO" id="GO:0031514">
    <property type="term" value="C:motile cilium"/>
    <property type="evidence" value="ECO:0007669"/>
    <property type="project" value="TreeGrafter"/>
</dbReference>
<feature type="non-terminal residue" evidence="5">
    <location>
        <position position="1"/>
    </location>
</feature>
<dbReference type="SUPFAM" id="SSF48452">
    <property type="entry name" value="TPR-like"/>
    <property type="match status" value="2"/>
</dbReference>
<dbReference type="GO" id="GO:0003341">
    <property type="term" value="P:cilium movement"/>
    <property type="evidence" value="ECO:0007669"/>
    <property type="project" value="TreeGrafter"/>
</dbReference>
<accession>A0A093F7W7</accession>
<dbReference type="Pfam" id="PF13181">
    <property type="entry name" value="TPR_8"/>
    <property type="match status" value="4"/>
</dbReference>
<evidence type="ECO:0000256" key="3">
    <source>
        <dbReference type="PROSITE-ProRule" id="PRU00339"/>
    </source>
</evidence>
<dbReference type="GO" id="GO:0070062">
    <property type="term" value="C:extracellular exosome"/>
    <property type="evidence" value="ECO:0007669"/>
    <property type="project" value="TreeGrafter"/>
</dbReference>
<gene>
    <name evidence="5" type="ORF">N328_00595</name>
</gene>
<dbReference type="InterPro" id="IPR052628">
    <property type="entry name" value="CFAP70"/>
</dbReference>
<evidence type="ECO:0000256" key="2">
    <source>
        <dbReference type="ARBA" id="ARBA00022803"/>
    </source>
</evidence>
<name>A0A093F7W7_GAVST</name>
<keyword evidence="1" id="KW-0677">Repeat</keyword>
<proteinExistence type="predicted"/>
<sequence>SESQPTPTKPVQITVLKAQDLKTIKSDVSVTLVRAEYNGTILGDSSKTDVLPNGTANYNFMTSFECSPDGPNSLDDIAQKPVLLTVIEVLQREKRQKEKTVPLGQAVVDLLPLLQGQCSFKVSAPLYAVPTSPLESLQPEAKGGLEVTVCTKEPLLSAAQLSDGNLLSVTLEAAYSVPEAFAPTGPLQNYMACLQVPAAGEKEFPLLFKNGTLKLAGEKEPLPRPKKWPLANVMAPGALSIPNSFIVGGPYEDEDGELNKREDKEFRIQAESMKRIVWDMERRCYLDPAAVVILQKRIAECRYWPVEVCRMSVASPSKGKTSKADKGDEDKQIFFHGVAYVNVVPLLCPGVKQIRGAFRVFTYQDSEVFEKTKSQHSVFRDLRTQLSLTKEGPWSPGISAPLSRAVPSKPQKEDKEKITKDKDSNRRMSNVPKIQLSDATVEAENVTYLSLDGQQYIEAGTFLVMEIKLDKALVPKRLREDLTRRVKQMIPPRPPLPPRTAGAKKAVEDYHNHVTSIAVAILNEYHELFGKRLPDQGAIDHQTLEEQKRQLNFELNSSGKYFAFKEQLKYAVVKIVREKYLKTTAFETQEQLQAFLSELYVYLVDQMHVALNQLLSEEAASPAPPSRMTEEQLWLFAHEAEVNKDYKLASLYHQQRLAQDQHNIQYWLDYGAFCLLIEETTKAQECFQQALSLDPHHIQSLLLCGIVAVVLQHYEEAEIFFEDACCLEPSSIVAWTLSGLFYELQNNNIQAEMAFREAKKLLQAKLAKERSIPQAAEREERKKHISAGCVRSPSPGLEECLPASHGNLVLKTPDPGIASCKEISSQFWKSGRSFIFSLFRISAESCSKLGSLWQTLCCWGFHSREGSRNKKPTLGLTKTRFLAAPSPGSGLSQPSCTIFMKAVEFLMKVNAVQFVHMALAHELLSLQGGPSCAYYLALAQTYLLKEDFSKCEECLCEAVRIDYMNPNVWAQKGHLCYLKRDFGEAKECYERTISFAEDAADMHFVYLRLGSIYLEEKEYGRAKQTYLLACKNSASCLTWLGAGIACYRLEEMAEAEDALSEANALNNTNAEVWGYLALICLDG</sequence>
<dbReference type="InterPro" id="IPR019734">
    <property type="entry name" value="TPR_rpt"/>
</dbReference>
<keyword evidence="6" id="KW-1185">Reference proteome</keyword>
<dbReference type="GO" id="GO:0060271">
    <property type="term" value="P:cilium assembly"/>
    <property type="evidence" value="ECO:0007669"/>
    <property type="project" value="TreeGrafter"/>
</dbReference>
<protein>
    <submittedName>
        <fullName evidence="5">Tetratricopeptide repeat protein 18</fullName>
    </submittedName>
</protein>
<dbReference type="PANTHER" id="PTHR44314">
    <property type="entry name" value="CILIA- AND FLAGELLA-ASSOCIATED PROTEIN 70"/>
    <property type="match status" value="1"/>
</dbReference>
<feature type="compositionally biased region" description="Basic and acidic residues" evidence="4">
    <location>
        <begin position="410"/>
        <end position="426"/>
    </location>
</feature>